<dbReference type="Proteomes" id="UP001144612">
    <property type="component" value="Unassembled WGS sequence"/>
</dbReference>
<evidence type="ECO:0000256" key="2">
    <source>
        <dbReference type="ARBA" id="ARBA00005658"/>
    </source>
</evidence>
<evidence type="ECO:0000313" key="9">
    <source>
        <dbReference type="EMBL" id="MCY6960089.1"/>
    </source>
</evidence>
<sequence length="528" mass="58853">MNLKTSVRNIKARKSILIPMSIIFLAIIIMGIFEPQNLYNIQNKIVTIAFNNFGWLFQVTAVMFTCICIWLTMSKYGNIKLGGSDAKPILSYWNWFTISLTSGIGTGILFWGIAEPVTHFINPPQIGGTIKSGSEAAAMLAMNISFTHWTFIPYAMYATSGVSIAFAVFNMKLPCRVSSVLYILRNKPVNKFIESMIDNICLFAIAGGVAAVLGVGTMQISTGLNLILGTPNTKSTWIIVVFIIVITYIISSITGLEKGIKWIADKNTKLYIGLLIFIFIFGPTTFIFSLGTQSIGYSLDHLFSVSTYLSPIDGSKWSRWWPIYYWAIWLAYSPLMGMFFAIISKGRTIREFMIMNFIIPSIFGVFWFIIFGGASIHQQISGTGLWQTMQSVGTEAALFAFIKNYPFYAITSLFFIIAIFISIVTMCDTMTTTISTLSTDTKEADEKNVPSRIKMFWGISMAFIAIINLISSGDTISGIDSTKQLATVAGFPILFFMLILAFCGIKMIINNPKYDLTNCNEIEDKKLQ</sequence>
<evidence type="ECO:0000256" key="1">
    <source>
        <dbReference type="ARBA" id="ARBA00004651"/>
    </source>
</evidence>
<feature type="transmembrane region" description="Helical" evidence="8">
    <location>
        <begin position="268"/>
        <end position="290"/>
    </location>
</feature>
<keyword evidence="6 8" id="KW-1133">Transmembrane helix</keyword>
<feature type="transmembrane region" description="Helical" evidence="8">
    <location>
        <begin position="354"/>
        <end position="376"/>
    </location>
</feature>
<dbReference type="EMBL" id="JAPQFJ010000020">
    <property type="protein sequence ID" value="MCY6960089.1"/>
    <property type="molecule type" value="Genomic_DNA"/>
</dbReference>
<evidence type="ECO:0000256" key="3">
    <source>
        <dbReference type="ARBA" id="ARBA00022448"/>
    </source>
</evidence>
<gene>
    <name evidence="9" type="ORF">OW729_15825</name>
</gene>
<feature type="transmembrane region" description="Helical" evidence="8">
    <location>
        <begin position="151"/>
        <end position="171"/>
    </location>
</feature>
<feature type="transmembrane region" description="Helical" evidence="8">
    <location>
        <begin position="323"/>
        <end position="342"/>
    </location>
</feature>
<organism evidence="9 10">
    <name type="scientific">Clostridium brassicae</name>
    <dbReference type="NCBI Taxonomy" id="2999072"/>
    <lineage>
        <taxon>Bacteria</taxon>
        <taxon>Bacillati</taxon>
        <taxon>Bacillota</taxon>
        <taxon>Clostridia</taxon>
        <taxon>Eubacteriales</taxon>
        <taxon>Clostridiaceae</taxon>
        <taxon>Clostridium</taxon>
    </lineage>
</organism>
<comment type="caution">
    <text evidence="9">The sequence shown here is derived from an EMBL/GenBank/DDBJ whole genome shotgun (WGS) entry which is preliminary data.</text>
</comment>
<feature type="transmembrane region" description="Helical" evidence="8">
    <location>
        <begin position="92"/>
        <end position="114"/>
    </location>
</feature>
<keyword evidence="10" id="KW-1185">Reference proteome</keyword>
<comment type="subcellular location">
    <subcellularLocation>
        <location evidence="1">Cell membrane</location>
        <topology evidence="1">Multi-pass membrane protein</topology>
    </subcellularLocation>
</comment>
<feature type="transmembrane region" description="Helical" evidence="8">
    <location>
        <begin position="53"/>
        <end position="71"/>
    </location>
</feature>
<feature type="transmembrane region" description="Helical" evidence="8">
    <location>
        <begin position="16"/>
        <end position="33"/>
    </location>
</feature>
<feature type="transmembrane region" description="Helical" evidence="8">
    <location>
        <begin position="192"/>
        <end position="216"/>
    </location>
</feature>
<feature type="transmembrane region" description="Helical" evidence="8">
    <location>
        <begin position="236"/>
        <end position="256"/>
    </location>
</feature>
<feature type="transmembrane region" description="Helical" evidence="8">
    <location>
        <begin position="485"/>
        <end position="505"/>
    </location>
</feature>
<evidence type="ECO:0000256" key="7">
    <source>
        <dbReference type="ARBA" id="ARBA00023136"/>
    </source>
</evidence>
<feature type="transmembrane region" description="Helical" evidence="8">
    <location>
        <begin position="407"/>
        <end position="427"/>
    </location>
</feature>
<evidence type="ECO:0000313" key="10">
    <source>
        <dbReference type="Proteomes" id="UP001144612"/>
    </source>
</evidence>
<reference evidence="9" key="1">
    <citation type="submission" date="2022-12" db="EMBL/GenBank/DDBJ databases">
        <title>Clostridium sp. nov., isolated from industrial wastewater.</title>
        <authorList>
            <person name="Jiayan W."/>
        </authorList>
    </citation>
    <scope>NUCLEOTIDE SEQUENCE</scope>
    <source>
        <strain evidence="9">ZC22-4</strain>
    </source>
</reference>
<feature type="transmembrane region" description="Helical" evidence="8">
    <location>
        <begin position="455"/>
        <end position="473"/>
    </location>
</feature>
<proteinExistence type="inferred from homology"/>
<evidence type="ECO:0000256" key="8">
    <source>
        <dbReference type="SAM" id="Phobius"/>
    </source>
</evidence>
<keyword evidence="3" id="KW-0813">Transport</keyword>
<dbReference type="RefSeq" id="WP_268062526.1">
    <property type="nucleotide sequence ID" value="NZ_JAPQFJ010000020.1"/>
</dbReference>
<protein>
    <submittedName>
        <fullName evidence="9">BCCT family transporter</fullName>
    </submittedName>
</protein>
<dbReference type="Pfam" id="PF02028">
    <property type="entry name" value="BCCT"/>
    <property type="match status" value="1"/>
</dbReference>
<dbReference type="InterPro" id="IPR000060">
    <property type="entry name" value="BCCT_transptr"/>
</dbReference>
<keyword evidence="7 8" id="KW-0472">Membrane</keyword>
<evidence type="ECO:0000256" key="5">
    <source>
        <dbReference type="ARBA" id="ARBA00022692"/>
    </source>
</evidence>
<evidence type="ECO:0000256" key="6">
    <source>
        <dbReference type="ARBA" id="ARBA00022989"/>
    </source>
</evidence>
<keyword evidence="5 8" id="KW-0812">Transmembrane</keyword>
<keyword evidence="4" id="KW-1003">Cell membrane</keyword>
<name>A0ABT4DCP4_9CLOT</name>
<dbReference type="PANTHER" id="PTHR30047">
    <property type="entry name" value="HIGH-AFFINITY CHOLINE TRANSPORT PROTEIN-RELATED"/>
    <property type="match status" value="1"/>
</dbReference>
<dbReference type="PANTHER" id="PTHR30047:SF7">
    <property type="entry name" value="HIGH-AFFINITY CHOLINE TRANSPORT PROTEIN"/>
    <property type="match status" value="1"/>
</dbReference>
<accession>A0ABT4DCP4</accession>
<evidence type="ECO:0000256" key="4">
    <source>
        <dbReference type="ARBA" id="ARBA00022475"/>
    </source>
</evidence>
<comment type="similarity">
    <text evidence="2">Belongs to the BCCT transporter (TC 2.A.15) family.</text>
</comment>